<accession>A0ABS5D0H2</accession>
<keyword evidence="2" id="KW-1185">Reference proteome</keyword>
<reference evidence="1 2" key="1">
    <citation type="submission" date="2021-04" db="EMBL/GenBank/DDBJ databases">
        <title>Description of novel Flavobacterium sp. F-328.</title>
        <authorList>
            <person name="Saticioglu I.B."/>
        </authorList>
    </citation>
    <scope>NUCLEOTIDE SEQUENCE [LARGE SCALE GENOMIC DNA]</scope>
    <source>
        <strain evidence="1 2">F-328</strain>
    </source>
</reference>
<organism evidence="1 2">
    <name type="scientific">Flavobacterium erciyesense</name>
    <dbReference type="NCBI Taxonomy" id="2825842"/>
    <lineage>
        <taxon>Bacteria</taxon>
        <taxon>Pseudomonadati</taxon>
        <taxon>Bacteroidota</taxon>
        <taxon>Flavobacteriia</taxon>
        <taxon>Flavobacteriales</taxon>
        <taxon>Flavobacteriaceae</taxon>
        <taxon>Flavobacterium</taxon>
    </lineage>
</organism>
<protein>
    <recommendedName>
        <fullName evidence="3">Helix-turn-helix domain-containing protein</fullName>
    </recommendedName>
</protein>
<dbReference type="Proteomes" id="UP000679008">
    <property type="component" value="Unassembled WGS sequence"/>
</dbReference>
<name>A0ABS5D0H2_9FLAO</name>
<evidence type="ECO:0000313" key="1">
    <source>
        <dbReference type="EMBL" id="MBQ0907511.1"/>
    </source>
</evidence>
<evidence type="ECO:0008006" key="3">
    <source>
        <dbReference type="Google" id="ProtNLM"/>
    </source>
</evidence>
<sequence length="97" mass="11313">MTTVDIRTTEIPPGFRAVIIPEKVFNFLINRQDWSEVEEPTINQVAEHCNLSIRTIKEDMKKQDCPLKISTKGARGRGSQTKFHKFTVELYKKYKDK</sequence>
<comment type="caution">
    <text evidence="1">The sequence shown here is derived from an EMBL/GenBank/DDBJ whole genome shotgun (WGS) entry which is preliminary data.</text>
</comment>
<gene>
    <name evidence="1" type="ORF">KBJ98_02215</name>
</gene>
<proteinExistence type="predicted"/>
<evidence type="ECO:0000313" key="2">
    <source>
        <dbReference type="Proteomes" id="UP000679008"/>
    </source>
</evidence>
<dbReference type="EMBL" id="JAGPXB010000001">
    <property type="protein sequence ID" value="MBQ0907511.1"/>
    <property type="molecule type" value="Genomic_DNA"/>
</dbReference>
<dbReference type="RefSeq" id="WP_210788057.1">
    <property type="nucleotide sequence ID" value="NZ_JAGPXB010000001.1"/>
</dbReference>